<dbReference type="PIRSF" id="PIRSF037471">
    <property type="entry name" value="UCP037471"/>
    <property type="match status" value="1"/>
</dbReference>
<dbReference type="InterPro" id="IPR045265">
    <property type="entry name" value="AIR12_DOMON"/>
</dbReference>
<keyword evidence="11" id="KW-1185">Reference proteome</keyword>
<gene>
    <name evidence="10" type="ORF">DCAF_LOCUS14017</name>
</gene>
<evidence type="ECO:0000256" key="3">
    <source>
        <dbReference type="ARBA" id="ARBA00022692"/>
    </source>
</evidence>
<keyword evidence="2" id="KW-0813">Transport</keyword>
<dbReference type="PROSITE" id="PS50939">
    <property type="entry name" value="CYTOCHROME_B561"/>
    <property type="match status" value="1"/>
</dbReference>
<evidence type="ECO:0000313" key="10">
    <source>
        <dbReference type="EMBL" id="CAK7338969.1"/>
    </source>
</evidence>
<feature type="transmembrane region" description="Helical" evidence="8">
    <location>
        <begin position="222"/>
        <end position="245"/>
    </location>
</feature>
<dbReference type="InterPro" id="IPR006593">
    <property type="entry name" value="Cyt_b561/ferric_Rdtase_TM"/>
</dbReference>
<dbReference type="AlphaFoldDB" id="A0AAV1RQJ2"/>
<evidence type="ECO:0000256" key="7">
    <source>
        <dbReference type="PIRSR" id="PIRSR037471-1"/>
    </source>
</evidence>
<dbReference type="PANTHER" id="PTHR23130:SF167">
    <property type="entry name" value="CYTOCHROME B561 AND DOMON DOMAIN-CONTAINING PROTEIN"/>
    <property type="match status" value="1"/>
</dbReference>
<feature type="binding site" description="axial binding residue" evidence="7">
    <location>
        <position position="156"/>
    </location>
    <ligand>
        <name>heme b</name>
        <dbReference type="ChEBI" id="CHEBI:60344"/>
        <label>1</label>
    </ligand>
    <ligandPart>
        <name>Fe</name>
        <dbReference type="ChEBI" id="CHEBI:18248"/>
    </ligandPart>
</feature>
<dbReference type="GO" id="GO:0046872">
    <property type="term" value="F:metal ion binding"/>
    <property type="evidence" value="ECO:0007669"/>
    <property type="project" value="UniProtKB-KW"/>
</dbReference>
<keyword evidence="7" id="KW-0408">Iron</keyword>
<organism evidence="10 11">
    <name type="scientific">Dovyalis caffra</name>
    <dbReference type="NCBI Taxonomy" id="77055"/>
    <lineage>
        <taxon>Eukaryota</taxon>
        <taxon>Viridiplantae</taxon>
        <taxon>Streptophyta</taxon>
        <taxon>Embryophyta</taxon>
        <taxon>Tracheophyta</taxon>
        <taxon>Spermatophyta</taxon>
        <taxon>Magnoliopsida</taxon>
        <taxon>eudicotyledons</taxon>
        <taxon>Gunneridae</taxon>
        <taxon>Pentapetalae</taxon>
        <taxon>rosids</taxon>
        <taxon>fabids</taxon>
        <taxon>Malpighiales</taxon>
        <taxon>Salicaceae</taxon>
        <taxon>Flacourtieae</taxon>
        <taxon>Dovyalis</taxon>
    </lineage>
</organism>
<evidence type="ECO:0000256" key="6">
    <source>
        <dbReference type="ARBA" id="ARBA00023136"/>
    </source>
</evidence>
<keyword evidence="5 8" id="KW-1133">Transmembrane helix</keyword>
<feature type="transmembrane region" description="Helical" evidence="8">
    <location>
        <begin position="192"/>
        <end position="210"/>
    </location>
</feature>
<feature type="transmembrane region" description="Helical" evidence="8">
    <location>
        <begin position="151"/>
        <end position="180"/>
    </location>
</feature>
<dbReference type="Gene3D" id="1.20.120.1770">
    <property type="match status" value="1"/>
</dbReference>
<dbReference type="SMART" id="SM00665">
    <property type="entry name" value="B561"/>
    <property type="match status" value="1"/>
</dbReference>
<feature type="transmembrane region" description="Helical" evidence="8">
    <location>
        <begin position="119"/>
        <end position="139"/>
    </location>
</feature>
<evidence type="ECO:0000313" key="11">
    <source>
        <dbReference type="Proteomes" id="UP001314170"/>
    </source>
</evidence>
<feature type="binding site" description="axial binding residue" evidence="7">
    <location>
        <position position="120"/>
    </location>
    <ligand>
        <name>heme b</name>
        <dbReference type="ChEBI" id="CHEBI:60344"/>
        <label>1</label>
    </ligand>
    <ligandPart>
        <name>Fe</name>
        <dbReference type="ChEBI" id="CHEBI:18248"/>
    </ligandPart>
</feature>
<dbReference type="CDD" id="cd08760">
    <property type="entry name" value="Cyt_b561_FRRS1_like"/>
    <property type="match status" value="1"/>
</dbReference>
<keyword evidence="6 8" id="KW-0472">Membrane</keyword>
<feature type="domain" description="Cytochrome b561" evidence="9">
    <location>
        <begin position="82"/>
        <end position="281"/>
    </location>
</feature>
<dbReference type="PANTHER" id="PTHR23130">
    <property type="entry name" value="CYTOCHROME B561 AND DOMON DOMAIN-CONTAINING PROTEIN"/>
    <property type="match status" value="1"/>
</dbReference>
<protein>
    <recommendedName>
        <fullName evidence="9">Cytochrome b561 domain-containing protein</fullName>
    </recommendedName>
</protein>
<keyword evidence="3 8" id="KW-0812">Transmembrane</keyword>
<feature type="binding site" description="axial binding residue" evidence="7">
    <location>
        <position position="226"/>
    </location>
    <ligand>
        <name>heme b</name>
        <dbReference type="ChEBI" id="CHEBI:60344"/>
        <label>1</label>
    </ligand>
    <ligandPart>
        <name>Fe</name>
        <dbReference type="ChEBI" id="CHEBI:18248"/>
    </ligandPart>
</feature>
<evidence type="ECO:0000256" key="4">
    <source>
        <dbReference type="ARBA" id="ARBA00022982"/>
    </source>
</evidence>
<evidence type="ECO:0000256" key="1">
    <source>
        <dbReference type="ARBA" id="ARBA00004370"/>
    </source>
</evidence>
<reference evidence="10 11" key="1">
    <citation type="submission" date="2024-01" db="EMBL/GenBank/DDBJ databases">
        <authorList>
            <person name="Waweru B."/>
        </authorList>
    </citation>
    <scope>NUCLEOTIDE SEQUENCE [LARGE SCALE GENOMIC DNA]</scope>
</reference>
<sequence length="302" mass="33120">MIGSQAIVSFPRTDGNLAVYTSPITSYGTRLEQGNLTFPVFDISATNQNNEMIIYASLQLHGNISTVNHLWQVGPMSGNTPMMHSVAPSSPNVKSMGSLDFLSGRTTSTKSSPSTLKTVHGILNTVSWGILMPIGAIIARYMKRFESANPLWFYLHVSCQMLACILGVLPGFVTGIVLGLRSQGIEHSCHRIIGIVLFCLAMAQVLGGLFRPNKDSKYRPFFNWFHCLVGFSTLILSASNIFVGFGILRTANFWRNAYIAVLGVLGSIVLLLELYFWYINRIKGRKSETSDKNKSTGIAVAA</sequence>
<accession>A0AAV1RQJ2</accession>
<dbReference type="GO" id="GO:0016020">
    <property type="term" value="C:membrane"/>
    <property type="evidence" value="ECO:0007669"/>
    <property type="project" value="UniProtKB-SubCell"/>
</dbReference>
<evidence type="ECO:0000256" key="8">
    <source>
        <dbReference type="SAM" id="Phobius"/>
    </source>
</evidence>
<proteinExistence type="predicted"/>
<keyword evidence="7" id="KW-0479">Metal-binding</keyword>
<dbReference type="Pfam" id="PF03188">
    <property type="entry name" value="Cytochrom_B561"/>
    <property type="match status" value="1"/>
</dbReference>
<dbReference type="Pfam" id="PF04526">
    <property type="entry name" value="DUF568"/>
    <property type="match status" value="1"/>
</dbReference>
<dbReference type="InterPro" id="IPR017214">
    <property type="entry name" value="UCP037471"/>
</dbReference>
<evidence type="ECO:0000256" key="2">
    <source>
        <dbReference type="ARBA" id="ARBA00022448"/>
    </source>
</evidence>
<dbReference type="Proteomes" id="UP001314170">
    <property type="component" value="Unassembled WGS sequence"/>
</dbReference>
<name>A0AAV1RQJ2_9ROSI</name>
<feature type="transmembrane region" description="Helical" evidence="8">
    <location>
        <begin position="257"/>
        <end position="278"/>
    </location>
</feature>
<comment type="subcellular location">
    <subcellularLocation>
        <location evidence="1">Membrane</location>
    </subcellularLocation>
</comment>
<dbReference type="EMBL" id="CAWUPB010001156">
    <property type="protein sequence ID" value="CAK7338969.1"/>
    <property type="molecule type" value="Genomic_DNA"/>
</dbReference>
<evidence type="ECO:0000259" key="9">
    <source>
        <dbReference type="PROSITE" id="PS50939"/>
    </source>
</evidence>
<evidence type="ECO:0000256" key="5">
    <source>
        <dbReference type="ARBA" id="ARBA00022989"/>
    </source>
</evidence>
<keyword evidence="4" id="KW-0249">Electron transport</keyword>
<comment type="caution">
    <text evidence="10">The sequence shown here is derived from an EMBL/GenBank/DDBJ whole genome shotgun (WGS) entry which is preliminary data.</text>
</comment>
<feature type="binding site" description="axial binding residue" evidence="7">
    <location>
        <position position="190"/>
    </location>
    <ligand>
        <name>heme b</name>
        <dbReference type="ChEBI" id="CHEBI:60344"/>
        <label>1</label>
    </ligand>
    <ligandPart>
        <name>Fe</name>
        <dbReference type="ChEBI" id="CHEBI:18248"/>
    </ligandPart>
</feature>